<evidence type="ECO:0000313" key="1">
    <source>
        <dbReference type="EMBL" id="KAI3797152.1"/>
    </source>
</evidence>
<evidence type="ECO:0000313" key="2">
    <source>
        <dbReference type="Proteomes" id="UP001056120"/>
    </source>
</evidence>
<protein>
    <submittedName>
        <fullName evidence="1">Uncharacterized protein</fullName>
    </submittedName>
</protein>
<reference evidence="2" key="1">
    <citation type="journal article" date="2022" name="Mol. Ecol. Resour.">
        <title>The genomes of chicory, endive, great burdock and yacon provide insights into Asteraceae palaeo-polyploidization history and plant inulin production.</title>
        <authorList>
            <person name="Fan W."/>
            <person name="Wang S."/>
            <person name="Wang H."/>
            <person name="Wang A."/>
            <person name="Jiang F."/>
            <person name="Liu H."/>
            <person name="Zhao H."/>
            <person name="Xu D."/>
            <person name="Zhang Y."/>
        </authorList>
    </citation>
    <scope>NUCLEOTIDE SEQUENCE [LARGE SCALE GENOMIC DNA]</scope>
    <source>
        <strain evidence="2">cv. Yunnan</strain>
    </source>
</reference>
<accession>A0ACB9HMW8</accession>
<gene>
    <name evidence="1" type="ORF">L1987_32405</name>
</gene>
<proteinExistence type="predicted"/>
<name>A0ACB9HMW8_9ASTR</name>
<organism evidence="1 2">
    <name type="scientific">Smallanthus sonchifolius</name>
    <dbReference type="NCBI Taxonomy" id="185202"/>
    <lineage>
        <taxon>Eukaryota</taxon>
        <taxon>Viridiplantae</taxon>
        <taxon>Streptophyta</taxon>
        <taxon>Embryophyta</taxon>
        <taxon>Tracheophyta</taxon>
        <taxon>Spermatophyta</taxon>
        <taxon>Magnoliopsida</taxon>
        <taxon>eudicotyledons</taxon>
        <taxon>Gunneridae</taxon>
        <taxon>Pentapetalae</taxon>
        <taxon>asterids</taxon>
        <taxon>campanulids</taxon>
        <taxon>Asterales</taxon>
        <taxon>Asteraceae</taxon>
        <taxon>Asteroideae</taxon>
        <taxon>Heliantheae alliance</taxon>
        <taxon>Millerieae</taxon>
        <taxon>Smallanthus</taxon>
    </lineage>
</organism>
<keyword evidence="2" id="KW-1185">Reference proteome</keyword>
<comment type="caution">
    <text evidence="1">The sequence shown here is derived from an EMBL/GenBank/DDBJ whole genome shotgun (WGS) entry which is preliminary data.</text>
</comment>
<dbReference type="EMBL" id="CM042028">
    <property type="protein sequence ID" value="KAI3797152.1"/>
    <property type="molecule type" value="Genomic_DNA"/>
</dbReference>
<reference evidence="1 2" key="2">
    <citation type="journal article" date="2022" name="Mol. Ecol. Resour.">
        <title>The genomes of chicory, endive, great burdock and yacon provide insights into Asteraceae paleo-polyploidization history and plant inulin production.</title>
        <authorList>
            <person name="Fan W."/>
            <person name="Wang S."/>
            <person name="Wang H."/>
            <person name="Wang A."/>
            <person name="Jiang F."/>
            <person name="Liu H."/>
            <person name="Zhao H."/>
            <person name="Xu D."/>
            <person name="Zhang Y."/>
        </authorList>
    </citation>
    <scope>NUCLEOTIDE SEQUENCE [LARGE SCALE GENOMIC DNA]</scope>
    <source>
        <strain evidence="2">cv. Yunnan</strain>
        <tissue evidence="1">Leaves</tissue>
    </source>
</reference>
<sequence>MENARTKRPRPPVDMSRIAGNMNFPHEHRDMENGKCFSQKFLEAYHQKSFLDQLGRSRKQQSQLQHELNMQQQFKENQLLENESANEVDH</sequence>
<dbReference type="Proteomes" id="UP001056120">
    <property type="component" value="Linkage Group LG11"/>
</dbReference>